<keyword evidence="2" id="KW-1185">Reference proteome</keyword>
<gene>
    <name evidence="1" type="ORF">Pc16g06780</name>
    <name evidence="1" type="ORF">PCH_Pc16g06780</name>
</gene>
<accession>B6H7P5</accession>
<reference evidence="1 2" key="1">
    <citation type="journal article" date="2008" name="Nat. Biotechnol.">
        <title>Genome sequencing and analysis of the filamentous fungus Penicillium chrysogenum.</title>
        <authorList>
            <person name="van den Berg M.A."/>
            <person name="Albang R."/>
            <person name="Albermann K."/>
            <person name="Badger J.H."/>
            <person name="Daran J.-M."/>
            <person name="Driessen A.J.M."/>
            <person name="Garcia-Estrada C."/>
            <person name="Fedorova N.D."/>
            <person name="Harris D.M."/>
            <person name="Heijne W.H.M."/>
            <person name="Joardar V.S."/>
            <person name="Kiel J.A.K.W."/>
            <person name="Kovalchuk A."/>
            <person name="Martin J.F."/>
            <person name="Nierman W.C."/>
            <person name="Nijland J.G."/>
            <person name="Pronk J.T."/>
            <person name="Roubos J.A."/>
            <person name="van der Klei I.J."/>
            <person name="van Peij N.N.M.E."/>
            <person name="Veenhuis M."/>
            <person name="von Doehren H."/>
            <person name="Wagner C."/>
            <person name="Wortman J.R."/>
            <person name="Bovenberg R.A.L."/>
        </authorList>
    </citation>
    <scope>NUCLEOTIDE SEQUENCE [LARGE SCALE GENOMIC DNA]</scope>
    <source>
        <strain evidence="2">ATCC 28089 / DSM 1075 / NRRL 1951 / Wisconsin 54-1255</strain>
    </source>
</reference>
<dbReference type="OMA" id="LEFKRCT"/>
<dbReference type="VEuPathDB" id="FungiDB:PCH_Pc16g06780"/>
<name>B6H7P5_PENRW</name>
<dbReference type="HOGENOM" id="CLU_2062259_0_0_1"/>
<dbReference type="EMBL" id="AM920431">
    <property type="protein sequence ID" value="CAP93348.1"/>
    <property type="molecule type" value="Genomic_DNA"/>
</dbReference>
<protein>
    <submittedName>
        <fullName evidence="1">Uncharacterized protein</fullName>
    </submittedName>
</protein>
<evidence type="ECO:0000313" key="1">
    <source>
        <dbReference type="EMBL" id="CAP93348.1"/>
    </source>
</evidence>
<evidence type="ECO:0000313" key="2">
    <source>
        <dbReference type="Proteomes" id="UP000000724"/>
    </source>
</evidence>
<dbReference type="Proteomes" id="UP000000724">
    <property type="component" value="Contig Pc00c16"/>
</dbReference>
<sequence>MTLKSVDIRMPPRSGLPRTDLSKRKKRHIVTILAPLSTTAVAEMLAHIIPTSSISSILVLTPAEMIKLAVEPLRVIHTIIQGTGLQPLALTTPQQTSLAHFEPRLEFKRCTPLPRGVYA</sequence>
<organism evidence="1 2">
    <name type="scientific">Penicillium rubens (strain ATCC 28089 / DSM 1075 / NRRL 1951 / Wisconsin 54-1255)</name>
    <name type="common">Penicillium chrysogenum</name>
    <dbReference type="NCBI Taxonomy" id="500485"/>
    <lineage>
        <taxon>Eukaryota</taxon>
        <taxon>Fungi</taxon>
        <taxon>Dikarya</taxon>
        <taxon>Ascomycota</taxon>
        <taxon>Pezizomycotina</taxon>
        <taxon>Eurotiomycetes</taxon>
        <taxon>Eurotiomycetidae</taxon>
        <taxon>Eurotiales</taxon>
        <taxon>Aspergillaceae</taxon>
        <taxon>Penicillium</taxon>
        <taxon>Penicillium chrysogenum species complex</taxon>
    </lineage>
</organism>
<dbReference type="AlphaFoldDB" id="B6H7P5"/>
<proteinExistence type="predicted"/>